<dbReference type="InterPro" id="IPR025857">
    <property type="entry name" value="MacB_PCD"/>
</dbReference>
<reference evidence="3 4" key="1">
    <citation type="submission" date="2016-10" db="EMBL/GenBank/DDBJ databases">
        <authorList>
            <person name="de Groot N.N."/>
        </authorList>
    </citation>
    <scope>NUCLEOTIDE SEQUENCE [LARGE SCALE GENOMIC DNA]</scope>
    <source>
        <strain evidence="3 4">DSM 19938</strain>
    </source>
</reference>
<feature type="domain" description="MacB-like periplasmic core" evidence="2">
    <location>
        <begin position="66"/>
        <end position="228"/>
    </location>
</feature>
<evidence type="ECO:0000313" key="3">
    <source>
        <dbReference type="EMBL" id="SEJ42900.1"/>
    </source>
</evidence>
<dbReference type="EMBL" id="FNXY01000007">
    <property type="protein sequence ID" value="SEJ42900.1"/>
    <property type="molecule type" value="Genomic_DNA"/>
</dbReference>
<protein>
    <recommendedName>
        <fullName evidence="2">MacB-like periplasmic core domain-containing protein</fullName>
    </recommendedName>
</protein>
<feature type="transmembrane region" description="Helical" evidence="1">
    <location>
        <begin position="58"/>
        <end position="78"/>
    </location>
</feature>
<evidence type="ECO:0000256" key="1">
    <source>
        <dbReference type="SAM" id="Phobius"/>
    </source>
</evidence>
<evidence type="ECO:0000259" key="2">
    <source>
        <dbReference type="Pfam" id="PF12704"/>
    </source>
</evidence>
<proteinExistence type="predicted"/>
<keyword evidence="1" id="KW-0812">Transmembrane</keyword>
<dbReference type="Proteomes" id="UP000199532">
    <property type="component" value="Unassembled WGS sequence"/>
</dbReference>
<dbReference type="AlphaFoldDB" id="A0A1H6Z046"/>
<keyword evidence="1" id="KW-0472">Membrane</keyword>
<accession>A0A1H6Z046</accession>
<keyword evidence="4" id="KW-1185">Reference proteome</keyword>
<gene>
    <name evidence="3" type="ORF">SAMN04487995_4672</name>
</gene>
<sequence>MTMPWFNPWFWLAGITFSLFTGIVAGSYPALYLSSFQPLKVLKGNLRAGRFAAVPRKVLVIVQFTVSVSLIIGTVVVFRQIQFAKNRPVGYNKGGLIEVRIDSPELFRRYAALRNDLRNSGAVVYMAESSGSVTAQDGGTTNFSWPGKNPDSHPLIMSNSVTHDYGRTIGWKLSRGRDFSRAFSTDTSAIILNESALKLTGIQKPLESFVRVNGKEFRIIGIVKDMIKENPFSPVNPSWRFGGRSLANALHRFRNPGHYFLPDCDARCPLVYERMA</sequence>
<keyword evidence="1" id="KW-1133">Transmembrane helix</keyword>
<name>A0A1H6Z046_9BACT</name>
<dbReference type="Pfam" id="PF12704">
    <property type="entry name" value="MacB_PCD"/>
    <property type="match status" value="1"/>
</dbReference>
<organism evidence="3 4">
    <name type="scientific">Dyadobacter koreensis</name>
    <dbReference type="NCBI Taxonomy" id="408657"/>
    <lineage>
        <taxon>Bacteria</taxon>
        <taxon>Pseudomonadati</taxon>
        <taxon>Bacteroidota</taxon>
        <taxon>Cytophagia</taxon>
        <taxon>Cytophagales</taxon>
        <taxon>Spirosomataceae</taxon>
        <taxon>Dyadobacter</taxon>
    </lineage>
</organism>
<dbReference type="STRING" id="408657.SAMN04487995_4672"/>
<evidence type="ECO:0000313" key="4">
    <source>
        <dbReference type="Proteomes" id="UP000199532"/>
    </source>
</evidence>